<dbReference type="EMBL" id="BORR01000037">
    <property type="protein sequence ID" value="GIO40174.1"/>
    <property type="molecule type" value="Genomic_DNA"/>
</dbReference>
<organism evidence="1 2">
    <name type="scientific">Paenibacillus antibioticophila</name>
    <dbReference type="NCBI Taxonomy" id="1274374"/>
    <lineage>
        <taxon>Bacteria</taxon>
        <taxon>Bacillati</taxon>
        <taxon>Bacillota</taxon>
        <taxon>Bacilli</taxon>
        <taxon>Bacillales</taxon>
        <taxon>Paenibacillaceae</taxon>
        <taxon>Paenibacillus</taxon>
    </lineage>
</organism>
<name>A0A919XWA3_9BACL</name>
<dbReference type="RefSeq" id="WP_212944332.1">
    <property type="nucleotide sequence ID" value="NZ_BORR01000037.1"/>
</dbReference>
<comment type="caution">
    <text evidence="1">The sequence shown here is derived from an EMBL/GenBank/DDBJ whole genome shotgun (WGS) entry which is preliminary data.</text>
</comment>
<dbReference type="AlphaFoldDB" id="A0A919XWA3"/>
<accession>A0A919XWA3</accession>
<sequence length="52" mass="6093">MSKYHFRKLQNEIRKDRQHRVKQLSHKLRYGNLSDDGRKEVIAQLDTIGGGA</sequence>
<reference evidence="1 2" key="1">
    <citation type="submission" date="2021-03" db="EMBL/GenBank/DDBJ databases">
        <title>Antimicrobial resistance genes in bacteria isolated from Japanese honey, and their potential for conferring macrolide and lincosamide resistance in the American foulbrood pathogen Paenibacillus larvae.</title>
        <authorList>
            <person name="Okamoto M."/>
            <person name="Kumagai M."/>
            <person name="Kanamori H."/>
            <person name="Takamatsu D."/>
        </authorList>
    </citation>
    <scope>NUCLEOTIDE SEQUENCE [LARGE SCALE GENOMIC DNA]</scope>
    <source>
        <strain evidence="1 2">J41TS12</strain>
    </source>
</reference>
<keyword evidence="2" id="KW-1185">Reference proteome</keyword>
<evidence type="ECO:0000313" key="1">
    <source>
        <dbReference type="EMBL" id="GIO40174.1"/>
    </source>
</evidence>
<gene>
    <name evidence="1" type="ORF">J41TS12_50350</name>
</gene>
<evidence type="ECO:0000313" key="2">
    <source>
        <dbReference type="Proteomes" id="UP000681162"/>
    </source>
</evidence>
<dbReference type="Proteomes" id="UP000681162">
    <property type="component" value="Unassembled WGS sequence"/>
</dbReference>
<protein>
    <submittedName>
        <fullName evidence="1">Uncharacterized protein</fullName>
    </submittedName>
</protein>
<proteinExistence type="predicted"/>